<dbReference type="EMBL" id="AZBU02000001">
    <property type="protein sequence ID" value="TMS38479.1"/>
    <property type="molecule type" value="Genomic_DNA"/>
</dbReference>
<sequence>MCSILGRLSPRLADSPVRHAAAHCLHAAFELDRLHKGHTRYDCDVIFDVDHFINRLLLDDGGKLDKMRSRSAVQNIAKEIEQRLPHTQAPTYISVLFDMLNDRVSSSAAQLLTAILTDRGSSLHGEGEIFVSTMLEKMSIVHSCVQTYSDLLTAFIAFLNHQQTNVIDVFLRQPLPYSGIDHRRLASGGSRAIAVPIPCDRGLRPGTL</sequence>
<evidence type="ECO:0000313" key="3">
    <source>
        <dbReference type="Proteomes" id="UP000298663"/>
    </source>
</evidence>
<protein>
    <recommendedName>
        <fullName evidence="1">Maestro-like HEAT-repeats domain-containing protein</fullName>
    </recommendedName>
</protein>
<reference evidence="2 3" key="2">
    <citation type="journal article" date="2019" name="G3 (Bethesda)">
        <title>Hybrid Assembly of the Genome of the Entomopathogenic Nematode Steinernema carpocapsae Identifies the X-Chromosome.</title>
        <authorList>
            <person name="Serra L."/>
            <person name="Macchietto M."/>
            <person name="Macias-Munoz A."/>
            <person name="McGill C.J."/>
            <person name="Rodriguez I.M."/>
            <person name="Rodriguez B."/>
            <person name="Murad R."/>
            <person name="Mortazavi A."/>
        </authorList>
    </citation>
    <scope>NUCLEOTIDE SEQUENCE [LARGE SCALE GENOMIC DNA]</scope>
    <source>
        <strain evidence="2 3">ALL</strain>
    </source>
</reference>
<dbReference type="InterPro" id="IPR048465">
    <property type="entry name" value="Maestro-like_HEAT"/>
</dbReference>
<dbReference type="PANTHER" id="PTHR23120">
    <property type="entry name" value="MAESTRO-RELATED HEAT DOMAIN-CONTAINING"/>
    <property type="match status" value="1"/>
</dbReference>
<dbReference type="AlphaFoldDB" id="A0A4U8UZT4"/>
<dbReference type="PANTHER" id="PTHR23120:SF0">
    <property type="entry name" value="MAESTRO HEAT-LIKE REPEAT FAMILY MEMBER 1"/>
    <property type="match status" value="1"/>
</dbReference>
<comment type="caution">
    <text evidence="2">The sequence shown here is derived from an EMBL/GenBank/DDBJ whole genome shotgun (WGS) entry which is preliminary data.</text>
</comment>
<gene>
    <name evidence="2" type="ORF">L596_005198</name>
</gene>
<dbReference type="Proteomes" id="UP000298663">
    <property type="component" value="Chromosome X"/>
</dbReference>
<dbReference type="InterPro" id="IPR045206">
    <property type="entry name" value="Maestro_heat-like_prot"/>
</dbReference>
<dbReference type="OrthoDB" id="5856144at2759"/>
<dbReference type="GO" id="GO:0005737">
    <property type="term" value="C:cytoplasm"/>
    <property type="evidence" value="ECO:0007669"/>
    <property type="project" value="TreeGrafter"/>
</dbReference>
<dbReference type="EMBL" id="CM016762">
    <property type="protein sequence ID" value="TMS38479.1"/>
    <property type="molecule type" value="Genomic_DNA"/>
</dbReference>
<proteinExistence type="predicted"/>
<evidence type="ECO:0000259" key="1">
    <source>
        <dbReference type="Pfam" id="PF21047"/>
    </source>
</evidence>
<organism evidence="2 3">
    <name type="scientific">Steinernema carpocapsae</name>
    <name type="common">Entomopathogenic nematode</name>
    <dbReference type="NCBI Taxonomy" id="34508"/>
    <lineage>
        <taxon>Eukaryota</taxon>
        <taxon>Metazoa</taxon>
        <taxon>Ecdysozoa</taxon>
        <taxon>Nematoda</taxon>
        <taxon>Chromadorea</taxon>
        <taxon>Rhabditida</taxon>
        <taxon>Tylenchina</taxon>
        <taxon>Panagrolaimomorpha</taxon>
        <taxon>Strongyloidoidea</taxon>
        <taxon>Steinernematidae</taxon>
        <taxon>Steinernema</taxon>
    </lineage>
</organism>
<reference evidence="2 3" key="1">
    <citation type="journal article" date="2015" name="Genome Biol.">
        <title>Comparative genomics of Steinernema reveals deeply conserved gene regulatory networks.</title>
        <authorList>
            <person name="Dillman A.R."/>
            <person name="Macchietto M."/>
            <person name="Porter C.F."/>
            <person name="Rogers A."/>
            <person name="Williams B."/>
            <person name="Antoshechkin I."/>
            <person name="Lee M.M."/>
            <person name="Goodwin Z."/>
            <person name="Lu X."/>
            <person name="Lewis E.E."/>
            <person name="Goodrich-Blair H."/>
            <person name="Stock S.P."/>
            <person name="Adams B.J."/>
            <person name="Sternberg P.W."/>
            <person name="Mortazavi A."/>
        </authorList>
    </citation>
    <scope>NUCLEOTIDE SEQUENCE [LARGE SCALE GENOMIC DNA]</scope>
    <source>
        <strain evidence="2 3">ALL</strain>
    </source>
</reference>
<keyword evidence="3" id="KW-1185">Reference proteome</keyword>
<name>A0A4U8UZT4_STECR</name>
<dbReference type="Pfam" id="PF21047">
    <property type="entry name" value="HEAT_Maestro"/>
    <property type="match status" value="1"/>
</dbReference>
<evidence type="ECO:0000313" key="2">
    <source>
        <dbReference type="EMBL" id="TMS38479.1"/>
    </source>
</evidence>
<accession>A0A4U8UZT4</accession>
<feature type="domain" description="Maestro-like HEAT-repeats" evidence="1">
    <location>
        <begin position="3"/>
        <end position="178"/>
    </location>
</feature>